<keyword evidence="3" id="KW-1185">Reference proteome</keyword>
<dbReference type="InterPro" id="IPR017018">
    <property type="entry name" value="UCP033634"/>
</dbReference>
<feature type="domain" description="KANL3/Tex30 alpha/beta hydrolase-like" evidence="1">
    <location>
        <begin position="38"/>
        <end position="184"/>
    </location>
</feature>
<gene>
    <name evidence="2" type="ORF">ATW55_01075</name>
</gene>
<reference evidence="2 3" key="1">
    <citation type="submission" date="2015-12" db="EMBL/GenBank/DDBJ databases">
        <title>Draft genome sequence of Acidibacillus ferrooxidans ITV001, isolated from a chalcopyrite acid mine drainage site in Brazil.</title>
        <authorList>
            <person name="Dall'Agnol H."/>
            <person name="Nancucheo I."/>
            <person name="Johnson B."/>
            <person name="Oliveira R."/>
            <person name="Leite L."/>
            <person name="Pylro V."/>
            <person name="Nunes G.L."/>
            <person name="Tzotzos G."/>
            <person name="Fernandes G.R."/>
            <person name="Dutra J."/>
            <person name="Orellana S.C."/>
            <person name="Oliveira G."/>
        </authorList>
    </citation>
    <scope>NUCLEOTIDE SEQUENCE [LARGE SCALE GENOMIC DNA]</scope>
    <source>
        <strain evidence="3">ITV01</strain>
    </source>
</reference>
<name>A0A101XS12_9BACL</name>
<dbReference type="InterPro" id="IPR046879">
    <property type="entry name" value="KANL3/Tex30_Abhydrolase"/>
</dbReference>
<dbReference type="Proteomes" id="UP000053557">
    <property type="component" value="Unassembled WGS sequence"/>
</dbReference>
<dbReference type="EMBL" id="LPVJ01000018">
    <property type="protein sequence ID" value="KUO96463.1"/>
    <property type="molecule type" value="Genomic_DNA"/>
</dbReference>
<protein>
    <recommendedName>
        <fullName evidence="1">KANL3/Tex30 alpha/beta hydrolase-like domain-containing protein</fullName>
    </recommendedName>
</protein>
<dbReference type="ESTHER" id="9bacl-a0a101xs12">
    <property type="family name" value="UCP033634"/>
</dbReference>
<dbReference type="Pfam" id="PF20408">
    <property type="entry name" value="Abhydrolase_11"/>
    <property type="match status" value="1"/>
</dbReference>
<dbReference type="RefSeq" id="WP_067713920.1">
    <property type="nucleotide sequence ID" value="NZ_LPVJ01000018.1"/>
</dbReference>
<evidence type="ECO:0000259" key="1">
    <source>
        <dbReference type="Pfam" id="PF20408"/>
    </source>
</evidence>
<dbReference type="Gene3D" id="3.40.50.1820">
    <property type="entry name" value="alpha/beta hydrolase"/>
    <property type="match status" value="1"/>
</dbReference>
<comment type="caution">
    <text evidence="2">The sequence shown here is derived from an EMBL/GenBank/DDBJ whole genome shotgun (WGS) entry which is preliminary data.</text>
</comment>
<evidence type="ECO:0000313" key="3">
    <source>
        <dbReference type="Proteomes" id="UP000053557"/>
    </source>
</evidence>
<organism evidence="2 3">
    <name type="scientific">Ferroacidibacillus organovorans</name>
    <dbReference type="NCBI Taxonomy" id="1765683"/>
    <lineage>
        <taxon>Bacteria</taxon>
        <taxon>Bacillati</taxon>
        <taxon>Bacillota</taxon>
        <taxon>Bacilli</taxon>
        <taxon>Bacillales</taxon>
        <taxon>Alicyclobacillaceae</taxon>
        <taxon>Ferroacidibacillus</taxon>
    </lineage>
</organism>
<dbReference type="SUPFAM" id="SSF53474">
    <property type="entry name" value="alpha/beta-Hydrolases"/>
    <property type="match status" value="1"/>
</dbReference>
<accession>A0A101XS12</accession>
<dbReference type="OrthoDB" id="1908495at2"/>
<proteinExistence type="predicted"/>
<evidence type="ECO:0000313" key="2">
    <source>
        <dbReference type="EMBL" id="KUO96463.1"/>
    </source>
</evidence>
<sequence>MAYERPTRFGAIPVKQRFQKQPAKSSQLAVLFPGREYPLDAPLMWYAAKAAFSAGYDVLGIEYGYQANRTDLRMGDFDVLVSEALDAIDQLLTDSYREVTFIGKSLGTMVQSRVAQQVSFYVGSHVFLTPVKPIIPFIQDAQRSMVVVGDCDPIFEATDIAQILNRPNVDVTVIPGANHALETEDAGASIRILGQTITLCERFLANQNKGNSLEE</sequence>
<dbReference type="InterPro" id="IPR029058">
    <property type="entry name" value="AB_hydrolase_fold"/>
</dbReference>
<dbReference type="AlphaFoldDB" id="A0A101XS12"/>
<dbReference type="PIRSF" id="PIRSF033634">
    <property type="entry name" value="UCP033634"/>
    <property type="match status" value="1"/>
</dbReference>